<organism evidence="1 2">
    <name type="scientific">Chaetomium fimeti</name>
    <dbReference type="NCBI Taxonomy" id="1854472"/>
    <lineage>
        <taxon>Eukaryota</taxon>
        <taxon>Fungi</taxon>
        <taxon>Dikarya</taxon>
        <taxon>Ascomycota</taxon>
        <taxon>Pezizomycotina</taxon>
        <taxon>Sordariomycetes</taxon>
        <taxon>Sordariomycetidae</taxon>
        <taxon>Sordariales</taxon>
        <taxon>Chaetomiaceae</taxon>
        <taxon>Chaetomium</taxon>
    </lineage>
</organism>
<evidence type="ECO:0000313" key="2">
    <source>
        <dbReference type="Proteomes" id="UP001278766"/>
    </source>
</evidence>
<evidence type="ECO:0000313" key="1">
    <source>
        <dbReference type="EMBL" id="KAK3295445.1"/>
    </source>
</evidence>
<reference evidence="1" key="2">
    <citation type="submission" date="2023-06" db="EMBL/GenBank/DDBJ databases">
        <authorList>
            <consortium name="Lawrence Berkeley National Laboratory"/>
            <person name="Haridas S."/>
            <person name="Hensen N."/>
            <person name="Bonometti L."/>
            <person name="Westerberg I."/>
            <person name="Brannstrom I.O."/>
            <person name="Guillou S."/>
            <person name="Cros-Aarteil S."/>
            <person name="Calhoun S."/>
            <person name="Kuo A."/>
            <person name="Mondo S."/>
            <person name="Pangilinan J."/>
            <person name="Riley R."/>
            <person name="Labutti K."/>
            <person name="Andreopoulos B."/>
            <person name="Lipzen A."/>
            <person name="Chen C."/>
            <person name="Yanf M."/>
            <person name="Daum C."/>
            <person name="Ng V."/>
            <person name="Clum A."/>
            <person name="Steindorff A."/>
            <person name="Ohm R."/>
            <person name="Martin F."/>
            <person name="Silar P."/>
            <person name="Natvig D."/>
            <person name="Lalanne C."/>
            <person name="Gautier V."/>
            <person name="Ament-Velasquez S.L."/>
            <person name="Kruys A."/>
            <person name="Hutchinson M.I."/>
            <person name="Powell A.J."/>
            <person name="Barry K."/>
            <person name="Miller A.N."/>
            <person name="Grigoriev I.V."/>
            <person name="Debuchy R."/>
            <person name="Gladieux P."/>
            <person name="Thoren M.H."/>
            <person name="Johannesson H."/>
        </authorList>
    </citation>
    <scope>NUCLEOTIDE SEQUENCE</scope>
    <source>
        <strain evidence="1">CBS 168.71</strain>
    </source>
</reference>
<dbReference type="Proteomes" id="UP001278766">
    <property type="component" value="Unassembled WGS sequence"/>
</dbReference>
<dbReference type="RefSeq" id="XP_062658959.1">
    <property type="nucleotide sequence ID" value="XM_062803756.1"/>
</dbReference>
<gene>
    <name evidence="1" type="ORF">B0H64DRAFT_395279</name>
</gene>
<comment type="caution">
    <text evidence="1">The sequence shown here is derived from an EMBL/GenBank/DDBJ whole genome shotgun (WGS) entry which is preliminary data.</text>
</comment>
<name>A0AAE0LSA4_9PEZI</name>
<dbReference type="EMBL" id="JAUEPN010000004">
    <property type="protein sequence ID" value="KAK3295445.1"/>
    <property type="molecule type" value="Genomic_DNA"/>
</dbReference>
<accession>A0AAE0LSA4</accession>
<sequence>MAGETPNAIMYTSVPRYLMYYRGTITMRTRMPELFADETVIPWWLPNDEGLNPLVQNIRAIADKRNDMAVSTQRESLQQIPHVFSNRSPMEAF</sequence>
<reference evidence="1" key="1">
    <citation type="journal article" date="2023" name="Mol. Phylogenet. Evol.">
        <title>Genome-scale phylogeny and comparative genomics of the fungal order Sordariales.</title>
        <authorList>
            <person name="Hensen N."/>
            <person name="Bonometti L."/>
            <person name="Westerberg I."/>
            <person name="Brannstrom I.O."/>
            <person name="Guillou S."/>
            <person name="Cros-Aarteil S."/>
            <person name="Calhoun S."/>
            <person name="Haridas S."/>
            <person name="Kuo A."/>
            <person name="Mondo S."/>
            <person name="Pangilinan J."/>
            <person name="Riley R."/>
            <person name="LaButti K."/>
            <person name="Andreopoulos B."/>
            <person name="Lipzen A."/>
            <person name="Chen C."/>
            <person name="Yan M."/>
            <person name="Daum C."/>
            <person name="Ng V."/>
            <person name="Clum A."/>
            <person name="Steindorff A."/>
            <person name="Ohm R.A."/>
            <person name="Martin F."/>
            <person name="Silar P."/>
            <person name="Natvig D.O."/>
            <person name="Lalanne C."/>
            <person name="Gautier V."/>
            <person name="Ament-Velasquez S.L."/>
            <person name="Kruys A."/>
            <person name="Hutchinson M.I."/>
            <person name="Powell A.J."/>
            <person name="Barry K."/>
            <person name="Miller A.N."/>
            <person name="Grigoriev I.V."/>
            <person name="Debuchy R."/>
            <person name="Gladieux P."/>
            <person name="Hiltunen Thoren M."/>
            <person name="Johannesson H."/>
        </authorList>
    </citation>
    <scope>NUCLEOTIDE SEQUENCE</scope>
    <source>
        <strain evidence="1">CBS 168.71</strain>
    </source>
</reference>
<dbReference type="GeneID" id="87840704"/>
<protein>
    <submittedName>
        <fullName evidence="1">Uncharacterized protein</fullName>
    </submittedName>
</protein>
<proteinExistence type="predicted"/>
<dbReference type="AlphaFoldDB" id="A0AAE0LSA4"/>
<keyword evidence="2" id="KW-1185">Reference proteome</keyword>